<keyword evidence="2" id="KW-1185">Reference proteome</keyword>
<protein>
    <submittedName>
        <fullName evidence="1">Uncharacterized protein</fullName>
    </submittedName>
</protein>
<evidence type="ECO:0000313" key="1">
    <source>
        <dbReference type="EMBL" id="EFI26891.1"/>
    </source>
</evidence>
<gene>
    <name evidence="1" type="ORF">CC1G_15292</name>
</gene>
<dbReference type="HOGENOM" id="CLU_2236450_0_0_1"/>
<organism evidence="1 2">
    <name type="scientific">Coprinopsis cinerea (strain Okayama-7 / 130 / ATCC MYA-4618 / FGSC 9003)</name>
    <name type="common">Inky cap fungus</name>
    <name type="synonym">Hormographiella aspergillata</name>
    <dbReference type="NCBI Taxonomy" id="240176"/>
    <lineage>
        <taxon>Eukaryota</taxon>
        <taxon>Fungi</taxon>
        <taxon>Dikarya</taxon>
        <taxon>Basidiomycota</taxon>
        <taxon>Agaricomycotina</taxon>
        <taxon>Agaricomycetes</taxon>
        <taxon>Agaricomycetidae</taxon>
        <taxon>Agaricales</taxon>
        <taxon>Agaricineae</taxon>
        <taxon>Psathyrellaceae</taxon>
        <taxon>Coprinopsis</taxon>
    </lineage>
</organism>
<sequence length="105" mass="11705">MSEHFPRLIPVSFGVKRGNQGLGKCDWRHEVRIGATVEYVYTCHPCDLVGPGGALYPHKLRPRLTNAVIKEQQGKEEGDRAGDNNEVIFCEARTTLVVVTCHLAF</sequence>
<proteinExistence type="predicted"/>
<reference evidence="1 2" key="1">
    <citation type="journal article" date="2010" name="Proc. Natl. Acad. Sci. U.S.A.">
        <title>Insights into evolution of multicellular fungi from the assembled chromosomes of the mushroom Coprinopsis cinerea (Coprinus cinereus).</title>
        <authorList>
            <person name="Stajich J.E."/>
            <person name="Wilke S.K."/>
            <person name="Ahren D."/>
            <person name="Au C.H."/>
            <person name="Birren B.W."/>
            <person name="Borodovsky M."/>
            <person name="Burns C."/>
            <person name="Canback B."/>
            <person name="Casselton L.A."/>
            <person name="Cheng C.K."/>
            <person name="Deng J."/>
            <person name="Dietrich F.S."/>
            <person name="Fargo D.C."/>
            <person name="Farman M.L."/>
            <person name="Gathman A.C."/>
            <person name="Goldberg J."/>
            <person name="Guigo R."/>
            <person name="Hoegger P.J."/>
            <person name="Hooker J.B."/>
            <person name="Huggins A."/>
            <person name="James T.Y."/>
            <person name="Kamada T."/>
            <person name="Kilaru S."/>
            <person name="Kodira C."/>
            <person name="Kues U."/>
            <person name="Kupfer D."/>
            <person name="Kwan H.S."/>
            <person name="Lomsadze A."/>
            <person name="Li W."/>
            <person name="Lilly W.W."/>
            <person name="Ma L.J."/>
            <person name="Mackey A.J."/>
            <person name="Manning G."/>
            <person name="Martin F."/>
            <person name="Muraguchi H."/>
            <person name="Natvig D.O."/>
            <person name="Palmerini H."/>
            <person name="Ramesh M.A."/>
            <person name="Rehmeyer C.J."/>
            <person name="Roe B.A."/>
            <person name="Shenoy N."/>
            <person name="Stanke M."/>
            <person name="Ter-Hovhannisyan V."/>
            <person name="Tunlid A."/>
            <person name="Velagapudi R."/>
            <person name="Vision T.J."/>
            <person name="Zeng Q."/>
            <person name="Zolan M.E."/>
            <person name="Pukkila P.J."/>
        </authorList>
    </citation>
    <scope>NUCLEOTIDE SEQUENCE [LARGE SCALE GENOMIC DNA]</scope>
    <source>
        <strain evidence="2">Okayama-7 / 130 / ATCC MYA-4618 / FGSC 9003</strain>
    </source>
</reference>
<name>D6RPX1_COPC7</name>
<dbReference type="GeneID" id="9379072"/>
<accession>D6RPX1</accession>
<dbReference type="EMBL" id="AACS02000010">
    <property type="protein sequence ID" value="EFI26891.1"/>
    <property type="molecule type" value="Genomic_DNA"/>
</dbReference>
<evidence type="ECO:0000313" key="2">
    <source>
        <dbReference type="Proteomes" id="UP000001861"/>
    </source>
</evidence>
<dbReference type="AlphaFoldDB" id="D6RPX1"/>
<dbReference type="InParanoid" id="D6RPX1"/>
<dbReference type="RefSeq" id="XP_002910385.1">
    <property type="nucleotide sequence ID" value="XM_002910339.1"/>
</dbReference>
<dbReference type="KEGG" id="cci:CC1G_15292"/>
<dbReference type="VEuPathDB" id="FungiDB:CC1G_15292"/>
<dbReference type="Proteomes" id="UP000001861">
    <property type="component" value="Unassembled WGS sequence"/>
</dbReference>
<comment type="caution">
    <text evidence="1">The sequence shown here is derived from an EMBL/GenBank/DDBJ whole genome shotgun (WGS) entry which is preliminary data.</text>
</comment>